<dbReference type="Gene3D" id="1.25.40.10">
    <property type="entry name" value="Tetratricopeptide repeat domain"/>
    <property type="match status" value="1"/>
</dbReference>
<organism evidence="2 3">
    <name type="scientific">Taurinivorans muris</name>
    <dbReference type="NCBI Taxonomy" id="2787751"/>
    <lineage>
        <taxon>Bacteria</taxon>
        <taxon>Pseudomonadati</taxon>
        <taxon>Thermodesulfobacteriota</taxon>
        <taxon>Desulfovibrionia</taxon>
        <taxon>Desulfovibrionales</taxon>
        <taxon>Desulfovibrionaceae</taxon>
        <taxon>Taurinivorans</taxon>
    </lineage>
</organism>
<reference evidence="2" key="1">
    <citation type="submission" date="2020-12" db="EMBL/GenBank/DDBJ databases">
        <title>Taurinivorans muris gen. nov., sp. nov., fundamental and realized metabolic niche of a ubiquitous sulfidogenic bacterium in the murine intestine.</title>
        <authorList>
            <person name="Ye H."/>
            <person name="Hanson B.T."/>
            <person name="Loy A."/>
        </authorList>
    </citation>
    <scope>NUCLEOTIDE SEQUENCE</scope>
    <source>
        <strain evidence="2">LT0009</strain>
    </source>
</reference>
<dbReference type="InterPro" id="IPR019734">
    <property type="entry name" value="TPR_rpt"/>
</dbReference>
<accession>A0ABY5XZX6</accession>
<protein>
    <recommendedName>
        <fullName evidence="4">Tetratricopeptide repeat protein</fullName>
    </recommendedName>
</protein>
<dbReference type="SUPFAM" id="SSF48452">
    <property type="entry name" value="TPR-like"/>
    <property type="match status" value="1"/>
</dbReference>
<proteinExistence type="predicted"/>
<evidence type="ECO:0000256" key="1">
    <source>
        <dbReference type="PROSITE-ProRule" id="PRU00339"/>
    </source>
</evidence>
<evidence type="ECO:0008006" key="4">
    <source>
        <dbReference type="Google" id="ProtNLM"/>
    </source>
</evidence>
<keyword evidence="3" id="KW-1185">Reference proteome</keyword>
<evidence type="ECO:0000313" key="3">
    <source>
        <dbReference type="Proteomes" id="UP001058120"/>
    </source>
</evidence>
<gene>
    <name evidence="2" type="ORF">JBF11_08345</name>
</gene>
<name>A0ABY5XZX6_9BACT</name>
<dbReference type="RefSeq" id="WP_334315025.1">
    <property type="nucleotide sequence ID" value="NZ_CP065938.1"/>
</dbReference>
<dbReference type="Proteomes" id="UP001058120">
    <property type="component" value="Chromosome"/>
</dbReference>
<sequence>MDINQIRTQLSSAKVSAKKGDLAGSLKRFIYAMHALVQSNTPVSTELKSLIRDTTMEYNAFTQVKDALNISFSYTAGEEKKLLVTCMKAYEHLTKNQKEEESYEDALKRKKALDTYLNSAKDFLSRDFLEQADTAVEKALENYKDEHAIFAYIGELYLQKNYITRAKHFYKRATEAEPNNQAVAKKFIEISKMQQK</sequence>
<evidence type="ECO:0000313" key="2">
    <source>
        <dbReference type="EMBL" id="UWX05448.1"/>
    </source>
</evidence>
<dbReference type="PROSITE" id="PS50005">
    <property type="entry name" value="TPR"/>
    <property type="match status" value="1"/>
</dbReference>
<feature type="repeat" description="TPR" evidence="1">
    <location>
        <begin position="147"/>
        <end position="180"/>
    </location>
</feature>
<dbReference type="InterPro" id="IPR011990">
    <property type="entry name" value="TPR-like_helical_dom_sf"/>
</dbReference>
<dbReference type="EMBL" id="CP065938">
    <property type="protein sequence ID" value="UWX05448.1"/>
    <property type="molecule type" value="Genomic_DNA"/>
</dbReference>
<keyword evidence="1" id="KW-0802">TPR repeat</keyword>